<evidence type="ECO:0000259" key="3">
    <source>
        <dbReference type="Pfam" id="PF25583"/>
    </source>
</evidence>
<feature type="domain" description="Helix-turn-helix type 11" evidence="1">
    <location>
        <begin position="12"/>
        <end position="58"/>
    </location>
</feature>
<evidence type="ECO:0000313" key="5">
    <source>
        <dbReference type="Proteomes" id="UP000622317"/>
    </source>
</evidence>
<accession>A0A927IGV1</accession>
<gene>
    <name evidence="4" type="ORF">IEN85_08595</name>
</gene>
<evidence type="ECO:0000313" key="4">
    <source>
        <dbReference type="EMBL" id="MBD5779551.1"/>
    </source>
</evidence>
<dbReference type="InterPro" id="IPR013196">
    <property type="entry name" value="HTH_11"/>
</dbReference>
<dbReference type="Pfam" id="PF08279">
    <property type="entry name" value="HTH_11"/>
    <property type="match status" value="1"/>
</dbReference>
<dbReference type="InterPro" id="IPR051534">
    <property type="entry name" value="CBASS_pafABC_assoc_protein"/>
</dbReference>
<dbReference type="PROSITE" id="PS52050">
    <property type="entry name" value="WYL"/>
    <property type="match status" value="1"/>
</dbReference>
<sequence length="317" mass="35889">MNRIDRLMGTMLLLQSRRVTRAEDIAAHFEISLRTVYRDVSALSEIGIPVVAEAGVGYSLMKGYLLPPIMFSENEAAALGMAGLALSKTSDPSLDASIQSAILKVKAALPERQRRRLERVEESVVFGWSSHAPKPDGAIARLVDLQAALAESRALRISYQAGGCGEVTTREVEPLGMIHYLDYWHLIAWCCLREDYRDFRIDRIQKLEVLDRKAIRCSDFDLQAYLAKEKEHTESLEARLLFSRYSAGRGRREWSLGLVEEEERQDGVLLTLRTGSYEWMTGWLLSFREDVRVVDPPELRELLAEAARKLAEHHASD</sequence>
<proteinExistence type="predicted"/>
<comment type="caution">
    <text evidence="4">The sequence shown here is derived from an EMBL/GenBank/DDBJ whole genome shotgun (WGS) entry which is preliminary data.</text>
</comment>
<evidence type="ECO:0000259" key="2">
    <source>
        <dbReference type="Pfam" id="PF13280"/>
    </source>
</evidence>
<dbReference type="Proteomes" id="UP000622317">
    <property type="component" value="Unassembled WGS sequence"/>
</dbReference>
<dbReference type="InterPro" id="IPR036388">
    <property type="entry name" value="WH-like_DNA-bd_sf"/>
</dbReference>
<dbReference type="PANTHER" id="PTHR34580:SF1">
    <property type="entry name" value="PROTEIN PAFC"/>
    <property type="match status" value="1"/>
</dbReference>
<feature type="domain" description="WYL" evidence="2">
    <location>
        <begin position="143"/>
        <end position="209"/>
    </location>
</feature>
<dbReference type="InterPro" id="IPR057727">
    <property type="entry name" value="WCX_dom"/>
</dbReference>
<dbReference type="RefSeq" id="WP_191616689.1">
    <property type="nucleotide sequence ID" value="NZ_JACYFG010000009.1"/>
</dbReference>
<protein>
    <submittedName>
        <fullName evidence="4">YafY family transcriptional regulator</fullName>
    </submittedName>
</protein>
<dbReference type="Pfam" id="PF25583">
    <property type="entry name" value="WCX"/>
    <property type="match status" value="1"/>
</dbReference>
<dbReference type="AlphaFoldDB" id="A0A927IGV1"/>
<dbReference type="InterPro" id="IPR028349">
    <property type="entry name" value="PafC-like"/>
</dbReference>
<dbReference type="InterPro" id="IPR036390">
    <property type="entry name" value="WH_DNA-bd_sf"/>
</dbReference>
<evidence type="ECO:0000259" key="1">
    <source>
        <dbReference type="Pfam" id="PF08279"/>
    </source>
</evidence>
<dbReference type="PANTHER" id="PTHR34580">
    <property type="match status" value="1"/>
</dbReference>
<dbReference type="SUPFAM" id="SSF46785">
    <property type="entry name" value="Winged helix' DNA-binding domain"/>
    <property type="match status" value="1"/>
</dbReference>
<dbReference type="Pfam" id="PF13280">
    <property type="entry name" value="WYL"/>
    <property type="match status" value="1"/>
</dbReference>
<keyword evidence="5" id="KW-1185">Reference proteome</keyword>
<feature type="domain" description="WCX" evidence="3">
    <location>
        <begin position="236"/>
        <end position="311"/>
    </location>
</feature>
<organism evidence="4 5">
    <name type="scientific">Pelagicoccus enzymogenes</name>
    <dbReference type="NCBI Taxonomy" id="2773457"/>
    <lineage>
        <taxon>Bacteria</taxon>
        <taxon>Pseudomonadati</taxon>
        <taxon>Verrucomicrobiota</taxon>
        <taxon>Opitutia</taxon>
        <taxon>Puniceicoccales</taxon>
        <taxon>Pelagicoccaceae</taxon>
        <taxon>Pelagicoccus</taxon>
    </lineage>
</organism>
<name>A0A927IGV1_9BACT</name>
<dbReference type="PIRSF" id="PIRSF016838">
    <property type="entry name" value="PafC"/>
    <property type="match status" value="1"/>
</dbReference>
<dbReference type="InterPro" id="IPR026881">
    <property type="entry name" value="WYL_dom"/>
</dbReference>
<reference evidence="4" key="1">
    <citation type="submission" date="2020-09" db="EMBL/GenBank/DDBJ databases">
        <title>Pelagicoccus enzymogenes sp. nov. with an EPS production, isolated from marine sediment.</title>
        <authorList>
            <person name="Feng X."/>
        </authorList>
    </citation>
    <scope>NUCLEOTIDE SEQUENCE</scope>
    <source>
        <strain evidence="4">NFK12</strain>
    </source>
</reference>
<dbReference type="EMBL" id="JACYFG010000009">
    <property type="protein sequence ID" value="MBD5779551.1"/>
    <property type="molecule type" value="Genomic_DNA"/>
</dbReference>
<dbReference type="Gene3D" id="1.10.10.10">
    <property type="entry name" value="Winged helix-like DNA-binding domain superfamily/Winged helix DNA-binding domain"/>
    <property type="match status" value="1"/>
</dbReference>